<keyword evidence="1" id="KW-1133">Transmembrane helix</keyword>
<sequence length="334" mass="39061">MRFKFLIFLWLVTCSLLLIYSFSQLDLNLTLSSHSVYQSFQQQLTYLGYFNRPLSTAIYIFIVLLLAISYWLLAKSAAKKILTHRQLWILIGLTIIILIFSYPAFSHDIFNYMFDARIVTKYGVSPWEYKALDFPADTWTRFMRWTHRPSVYPPVWIGLSLAPAVLGMGKFTLTLFLFKLMAAGFYLGCCKLISRLNQTALVLFAFNPLVIIETLVNGHMEIAMAFFGLLAIYLTRRKFFRWISLAASVGIKYMTIFLLPIMINKKYLRPSIWLGMILLIVWIIYYGFQPWYLLWVLPFAYLLPLKFWEVKLLTLASIAALFWNVPFVVGFLPW</sequence>
<dbReference type="STRING" id="1797589.A2784_02560"/>
<reference evidence="2 3" key="1">
    <citation type="journal article" date="2016" name="Nat. Commun.">
        <title>Thousands of microbial genomes shed light on interconnected biogeochemical processes in an aquifer system.</title>
        <authorList>
            <person name="Anantharaman K."/>
            <person name="Brown C.T."/>
            <person name="Hug L.A."/>
            <person name="Sharon I."/>
            <person name="Castelle C.J."/>
            <person name="Probst A.J."/>
            <person name="Thomas B.C."/>
            <person name="Singh A."/>
            <person name="Wilkins M.J."/>
            <person name="Karaoz U."/>
            <person name="Brodie E.L."/>
            <person name="Williams K.H."/>
            <person name="Hubbard S.S."/>
            <person name="Banfield J.F."/>
        </authorList>
    </citation>
    <scope>NUCLEOTIDE SEQUENCE [LARGE SCALE GENOMIC DNA]</scope>
</reference>
<feature type="transmembrane region" description="Helical" evidence="1">
    <location>
        <begin position="271"/>
        <end position="292"/>
    </location>
</feature>
<feature type="transmembrane region" description="Helical" evidence="1">
    <location>
        <begin position="56"/>
        <end position="74"/>
    </location>
</feature>
<feature type="transmembrane region" description="Helical" evidence="1">
    <location>
        <begin position="86"/>
        <end position="105"/>
    </location>
</feature>
<dbReference type="EMBL" id="MHCH01000002">
    <property type="protein sequence ID" value="OGY19185.1"/>
    <property type="molecule type" value="Genomic_DNA"/>
</dbReference>
<accession>A0A1G1VUU1</accession>
<dbReference type="Proteomes" id="UP000177324">
    <property type="component" value="Unassembled WGS sequence"/>
</dbReference>
<evidence type="ECO:0008006" key="4">
    <source>
        <dbReference type="Google" id="ProtNLM"/>
    </source>
</evidence>
<name>A0A1G1VUU1_9BACT</name>
<keyword evidence="1" id="KW-0812">Transmembrane</keyword>
<dbReference type="Pfam" id="PF26314">
    <property type="entry name" value="MptA_B_family"/>
    <property type="match status" value="1"/>
</dbReference>
<dbReference type="AlphaFoldDB" id="A0A1G1VUU1"/>
<evidence type="ECO:0000313" key="3">
    <source>
        <dbReference type="Proteomes" id="UP000177324"/>
    </source>
</evidence>
<protein>
    <recommendedName>
        <fullName evidence="4">Glycosyltransferase RgtA/B/C/D-like domain-containing protein</fullName>
    </recommendedName>
</protein>
<proteinExistence type="predicted"/>
<keyword evidence="1" id="KW-0472">Membrane</keyword>
<comment type="caution">
    <text evidence="2">The sequence shown here is derived from an EMBL/GenBank/DDBJ whole genome shotgun (WGS) entry which is preliminary data.</text>
</comment>
<feature type="transmembrane region" description="Helical" evidence="1">
    <location>
        <begin position="200"/>
        <end position="233"/>
    </location>
</feature>
<feature type="transmembrane region" description="Helical" evidence="1">
    <location>
        <begin position="239"/>
        <end position="259"/>
    </location>
</feature>
<evidence type="ECO:0000256" key="1">
    <source>
        <dbReference type="SAM" id="Phobius"/>
    </source>
</evidence>
<organism evidence="2 3">
    <name type="scientific">Candidatus Chisholmbacteria bacterium RIFCSPHIGHO2_01_FULL_48_12</name>
    <dbReference type="NCBI Taxonomy" id="1797589"/>
    <lineage>
        <taxon>Bacteria</taxon>
        <taxon>Candidatus Chisholmiibacteriota</taxon>
    </lineage>
</organism>
<evidence type="ECO:0000313" key="2">
    <source>
        <dbReference type="EMBL" id="OGY19185.1"/>
    </source>
</evidence>
<feature type="transmembrane region" description="Helical" evidence="1">
    <location>
        <begin position="312"/>
        <end position="332"/>
    </location>
</feature>
<gene>
    <name evidence="2" type="ORF">A2784_02560</name>
</gene>
<feature type="transmembrane region" description="Helical" evidence="1">
    <location>
        <begin position="155"/>
        <end position="188"/>
    </location>
</feature>